<reference evidence="7" key="1">
    <citation type="journal article" date="2019" name="Int. J. Syst. Evol. Microbiol.">
        <title>The Global Catalogue of Microorganisms (GCM) 10K type strain sequencing project: providing services to taxonomists for standard genome sequencing and annotation.</title>
        <authorList>
            <consortium name="The Broad Institute Genomics Platform"/>
            <consortium name="The Broad Institute Genome Sequencing Center for Infectious Disease"/>
            <person name="Wu L."/>
            <person name="Ma J."/>
        </authorList>
    </citation>
    <scope>NUCLEOTIDE SEQUENCE [LARGE SCALE GENOMIC DNA]</scope>
    <source>
        <strain evidence="7">IBRC-M 10813</strain>
    </source>
</reference>
<dbReference type="Gene3D" id="3.40.50.10490">
    <property type="entry name" value="Glucose-6-phosphate isomerase like protein, domain 1"/>
    <property type="match status" value="2"/>
</dbReference>
<keyword evidence="6" id="KW-0378">Hydrolase</keyword>
<dbReference type="SUPFAM" id="SSF53697">
    <property type="entry name" value="SIS domain"/>
    <property type="match status" value="1"/>
</dbReference>
<dbReference type="InterPro" id="IPR001347">
    <property type="entry name" value="SIS_dom"/>
</dbReference>
<name>A0ABV8JB18_9BACL</name>
<comment type="catalytic activity">
    <reaction evidence="1">
        <text>D-fructose 6-phosphate + L-glutamine = D-glucosamine 6-phosphate + L-glutamate</text>
        <dbReference type="Rhea" id="RHEA:13237"/>
        <dbReference type="ChEBI" id="CHEBI:29985"/>
        <dbReference type="ChEBI" id="CHEBI:58359"/>
        <dbReference type="ChEBI" id="CHEBI:58725"/>
        <dbReference type="ChEBI" id="CHEBI:61527"/>
        <dbReference type="EC" id="2.6.1.16"/>
    </reaction>
</comment>
<feature type="domain" description="SIS" evidence="5">
    <location>
        <begin position="40"/>
        <end position="185"/>
    </location>
</feature>
<proteinExistence type="predicted"/>
<evidence type="ECO:0000259" key="5">
    <source>
        <dbReference type="PROSITE" id="PS51464"/>
    </source>
</evidence>
<feature type="domain" description="SIS" evidence="5">
    <location>
        <begin position="207"/>
        <end position="344"/>
    </location>
</feature>
<dbReference type="EC" id="2.6.1.16" evidence="2"/>
<evidence type="ECO:0000256" key="4">
    <source>
        <dbReference type="ARBA" id="ARBA00022737"/>
    </source>
</evidence>
<keyword evidence="7" id="KW-1185">Reference proteome</keyword>
<evidence type="ECO:0000256" key="3">
    <source>
        <dbReference type="ARBA" id="ARBA00016090"/>
    </source>
</evidence>
<dbReference type="CDD" id="cd05008">
    <property type="entry name" value="SIS_GlmS_GlmD_1"/>
    <property type="match status" value="1"/>
</dbReference>
<dbReference type="Proteomes" id="UP001595843">
    <property type="component" value="Unassembled WGS sequence"/>
</dbReference>
<organism evidence="6 7">
    <name type="scientific">Salinithrix halophila</name>
    <dbReference type="NCBI Taxonomy" id="1485204"/>
    <lineage>
        <taxon>Bacteria</taxon>
        <taxon>Bacillati</taxon>
        <taxon>Bacillota</taxon>
        <taxon>Bacilli</taxon>
        <taxon>Bacillales</taxon>
        <taxon>Thermoactinomycetaceae</taxon>
        <taxon>Salinithrix</taxon>
    </lineage>
</organism>
<dbReference type="EMBL" id="JBHSAP010000007">
    <property type="protein sequence ID" value="MFC4076086.1"/>
    <property type="molecule type" value="Genomic_DNA"/>
</dbReference>
<dbReference type="PROSITE" id="PS51464">
    <property type="entry name" value="SIS"/>
    <property type="match status" value="2"/>
</dbReference>
<evidence type="ECO:0000256" key="1">
    <source>
        <dbReference type="ARBA" id="ARBA00001031"/>
    </source>
</evidence>
<evidence type="ECO:0000256" key="2">
    <source>
        <dbReference type="ARBA" id="ARBA00012916"/>
    </source>
</evidence>
<dbReference type="InterPro" id="IPR046348">
    <property type="entry name" value="SIS_dom_sf"/>
</dbReference>
<gene>
    <name evidence="6" type="ORF">ACFOUO_04610</name>
</gene>
<evidence type="ECO:0000313" key="6">
    <source>
        <dbReference type="EMBL" id="MFC4076086.1"/>
    </source>
</evidence>
<dbReference type="Pfam" id="PF01380">
    <property type="entry name" value="SIS"/>
    <property type="match status" value="1"/>
</dbReference>
<dbReference type="GO" id="GO:0016787">
    <property type="term" value="F:hydrolase activity"/>
    <property type="evidence" value="ECO:0007669"/>
    <property type="project" value="UniProtKB-KW"/>
</dbReference>
<sequence>MSIQVKTSPPYYMLEEIHSQPEWVDRLFQQSDKDPVLQKVLQKLKNKKRIFFTGCGTSHYTAQAGAALARHLLQEANPVQSVPAAELYHHWELSTEDALLAVTHAGETHMVLELLKKARKCGALTVVLTGFPDSQAARNASYVLSTGYALEKSWAHTISFTLGAALLLVVSAHLAESRGYTVPWETIRSGPEQIQQVLDQSARIQEQAKAFLSKEKWLVAGTGTSLATAHETALKVVETSYIPAIPLDLEQVLHGFLAGCDPKTLLLVSAPFASQQERVQELIRAAEKISLSLLFLAPSGLLHQTPRLPVPECHPLLVPLVHTTATHLFVYYRTVCKGMNPDLIRRDQAPYAAARKEYR</sequence>
<dbReference type="PANTHER" id="PTHR10937">
    <property type="entry name" value="GLUCOSAMINE--FRUCTOSE-6-PHOSPHATE AMINOTRANSFERASE, ISOMERIZING"/>
    <property type="match status" value="1"/>
</dbReference>
<keyword evidence="4" id="KW-0677">Repeat</keyword>
<dbReference type="PANTHER" id="PTHR10937:SF0">
    <property type="entry name" value="GLUTAMINE--FRUCTOSE-6-PHOSPHATE TRANSAMINASE (ISOMERIZING)"/>
    <property type="match status" value="1"/>
</dbReference>
<dbReference type="RefSeq" id="WP_380702610.1">
    <property type="nucleotide sequence ID" value="NZ_JBHSAP010000007.1"/>
</dbReference>
<accession>A0ABV8JB18</accession>
<comment type="caution">
    <text evidence="6">The sequence shown here is derived from an EMBL/GenBank/DDBJ whole genome shotgun (WGS) entry which is preliminary data.</text>
</comment>
<evidence type="ECO:0000313" key="7">
    <source>
        <dbReference type="Proteomes" id="UP001595843"/>
    </source>
</evidence>
<dbReference type="InterPro" id="IPR035466">
    <property type="entry name" value="GlmS/AgaS_SIS"/>
</dbReference>
<protein>
    <recommendedName>
        <fullName evidence="3">Glutamine--fructose-6-phosphate aminotransferase [isomerizing]</fullName>
        <ecNumber evidence="2">2.6.1.16</ecNumber>
    </recommendedName>
</protein>